<accession>A0ABV4Y8B3</accession>
<dbReference type="RefSeq" id="WP_413256566.1">
    <property type="nucleotide sequence ID" value="NZ_JBHFNS010000031.1"/>
</dbReference>
<comment type="caution">
    <text evidence="2">The sequence shown here is derived from an EMBL/GenBank/DDBJ whole genome shotgun (WGS) entry which is preliminary data.</text>
</comment>
<reference evidence="2 3" key="1">
    <citation type="submission" date="2024-09" db="EMBL/GenBank/DDBJ databases">
        <title>Floridaenema gen nov. (Aerosakkonemataceae, Aerosakkonematales ord. nov., Cyanobacteria) from benthic tropical and subtropical fresh waters, with the description of four new species.</title>
        <authorList>
            <person name="Moretto J.A."/>
            <person name="Berthold D.E."/>
            <person name="Lefler F.W."/>
            <person name="Huang I.-S."/>
            <person name="Laughinghouse H. IV."/>
        </authorList>
    </citation>
    <scope>NUCLEOTIDE SEQUENCE [LARGE SCALE GENOMIC DNA]</scope>
    <source>
        <strain evidence="2 3">BLCC-F154</strain>
    </source>
</reference>
<keyword evidence="1" id="KW-0812">Transmembrane</keyword>
<dbReference type="Proteomes" id="UP001576776">
    <property type="component" value="Unassembled WGS sequence"/>
</dbReference>
<organism evidence="2 3">
    <name type="scientific">Floridaenema fluviatile BLCC-F154</name>
    <dbReference type="NCBI Taxonomy" id="3153640"/>
    <lineage>
        <taxon>Bacteria</taxon>
        <taxon>Bacillati</taxon>
        <taxon>Cyanobacteriota</taxon>
        <taxon>Cyanophyceae</taxon>
        <taxon>Oscillatoriophycideae</taxon>
        <taxon>Aerosakkonematales</taxon>
        <taxon>Aerosakkonemataceae</taxon>
        <taxon>Floridanema</taxon>
        <taxon>Floridanema fluviatile</taxon>
    </lineage>
</organism>
<feature type="transmembrane region" description="Helical" evidence="1">
    <location>
        <begin position="102"/>
        <end position="127"/>
    </location>
</feature>
<protein>
    <submittedName>
        <fullName evidence="2">Uncharacterized protein</fullName>
    </submittedName>
</protein>
<dbReference type="EMBL" id="JBHFNS010000031">
    <property type="protein sequence ID" value="MFB2935044.1"/>
    <property type="molecule type" value="Genomic_DNA"/>
</dbReference>
<gene>
    <name evidence="2" type="ORF">ACE1B6_07170</name>
</gene>
<keyword evidence="1" id="KW-0472">Membrane</keyword>
<keyword evidence="1" id="KW-1133">Transmembrane helix</keyword>
<proteinExistence type="predicted"/>
<evidence type="ECO:0000313" key="3">
    <source>
        <dbReference type="Proteomes" id="UP001576776"/>
    </source>
</evidence>
<keyword evidence="3" id="KW-1185">Reference proteome</keyword>
<evidence type="ECO:0000313" key="2">
    <source>
        <dbReference type="EMBL" id="MFB2935044.1"/>
    </source>
</evidence>
<evidence type="ECO:0000256" key="1">
    <source>
        <dbReference type="SAM" id="Phobius"/>
    </source>
</evidence>
<sequence>MTLPNNLHNAYSYEPEPHPNLIQGCVQLVFWLFFRPTVWRNYIHRIDEQLTPNFCLAELSRSHWRNPTLRRLLLQGCIILPILISLVISLEGWLLGIPKTRILGIIIYAIVASLAFSFGVSLVTAIVSH</sequence>
<feature type="transmembrane region" description="Helical" evidence="1">
    <location>
        <begin position="72"/>
        <end position="90"/>
    </location>
</feature>
<name>A0ABV4Y8B3_9CYAN</name>